<dbReference type="GO" id="GO:0050104">
    <property type="term" value="F:L-gulonate 3-dehydrogenase activity"/>
    <property type="evidence" value="ECO:0000318"/>
    <property type="project" value="GO_Central"/>
</dbReference>
<keyword evidence="3" id="KW-0812">Transmembrane</keyword>
<evidence type="ECO:0000313" key="7">
    <source>
        <dbReference type="Proteomes" id="UP000002281"/>
    </source>
</evidence>
<evidence type="ECO:0000256" key="2">
    <source>
        <dbReference type="ARBA" id="ARBA00023002"/>
    </source>
</evidence>
<dbReference type="PANTHER" id="PTHR48075">
    <property type="entry name" value="3-HYDROXYACYL-COA DEHYDROGENASE FAMILY PROTEIN"/>
    <property type="match status" value="1"/>
</dbReference>
<name>F7B232_HORSE</name>
<dbReference type="SUPFAM" id="SSF48179">
    <property type="entry name" value="6-phosphogluconate dehydrogenase C-terminal domain-like"/>
    <property type="match status" value="1"/>
</dbReference>
<evidence type="ECO:0000313" key="6">
    <source>
        <dbReference type="Ensembl" id="ENSECAP00000004354.3"/>
    </source>
</evidence>
<dbReference type="InterPro" id="IPR013328">
    <property type="entry name" value="6PGD_dom2"/>
</dbReference>
<dbReference type="Pfam" id="PF02737">
    <property type="entry name" value="3HCDH_N"/>
    <property type="match status" value="1"/>
</dbReference>
<dbReference type="Ensembl" id="ENSECAT00000006173.3">
    <property type="protein sequence ID" value="ENSECAP00000004354.3"/>
    <property type="gene ID" value="ENSECAG00000005884.4"/>
</dbReference>
<feature type="domain" description="3-hydroxyacyl-CoA dehydrogenase C-terminal" evidence="4">
    <location>
        <begin position="176"/>
        <end position="254"/>
    </location>
</feature>
<dbReference type="VGNC" id="VGNC:58152">
    <property type="gene designation" value="CRYL1"/>
</dbReference>
<dbReference type="GO" id="GO:0042803">
    <property type="term" value="F:protein homodimerization activity"/>
    <property type="evidence" value="ECO:0007669"/>
    <property type="project" value="Ensembl"/>
</dbReference>
<comment type="similarity">
    <text evidence="1">Belongs to the 3-hydroxyacyl-CoA dehydrogenase family.</text>
</comment>
<dbReference type="FunFam" id="1.10.1040.10:FF:000023">
    <property type="entry name" value="lambda-crystallin homolog"/>
    <property type="match status" value="1"/>
</dbReference>
<reference evidence="6 7" key="1">
    <citation type="journal article" date="2009" name="Science">
        <title>Genome sequence, comparative analysis, and population genetics of the domestic horse.</title>
        <authorList>
            <consortium name="Broad Institute Genome Sequencing Platform"/>
            <consortium name="Broad Institute Whole Genome Assembly Team"/>
            <person name="Wade C.M."/>
            <person name="Giulotto E."/>
            <person name="Sigurdsson S."/>
            <person name="Zoli M."/>
            <person name="Gnerre S."/>
            <person name="Imsland F."/>
            <person name="Lear T.L."/>
            <person name="Adelson D.L."/>
            <person name="Bailey E."/>
            <person name="Bellone R.R."/>
            <person name="Bloecker H."/>
            <person name="Distl O."/>
            <person name="Edgar R.C."/>
            <person name="Garber M."/>
            <person name="Leeb T."/>
            <person name="Mauceli E."/>
            <person name="MacLeod J.N."/>
            <person name="Penedo M.C.T."/>
            <person name="Raison J.M."/>
            <person name="Sharpe T."/>
            <person name="Vogel J."/>
            <person name="Andersson L."/>
            <person name="Antczak D.F."/>
            <person name="Biagi T."/>
            <person name="Binns M.M."/>
            <person name="Chowdhary B.P."/>
            <person name="Coleman S.J."/>
            <person name="Della Valle G."/>
            <person name="Fryc S."/>
            <person name="Guerin G."/>
            <person name="Hasegawa T."/>
            <person name="Hill E.W."/>
            <person name="Jurka J."/>
            <person name="Kiialainen A."/>
            <person name="Lindgren G."/>
            <person name="Liu J."/>
            <person name="Magnani E."/>
            <person name="Mickelson J.R."/>
            <person name="Murray J."/>
            <person name="Nergadze S.G."/>
            <person name="Onofrio R."/>
            <person name="Pedroni S."/>
            <person name="Piras M.F."/>
            <person name="Raudsepp T."/>
            <person name="Rocchi M."/>
            <person name="Roeed K.H."/>
            <person name="Ryder O.A."/>
            <person name="Searle S."/>
            <person name="Skow L."/>
            <person name="Swinburne J.E."/>
            <person name="Syvaenen A.C."/>
            <person name="Tozaki T."/>
            <person name="Valberg S.J."/>
            <person name="Vaudin M."/>
            <person name="White J.R."/>
            <person name="Zody M.C."/>
            <person name="Lander E.S."/>
            <person name="Lindblad-Toh K."/>
        </authorList>
    </citation>
    <scope>NUCLEOTIDE SEQUENCE [LARGE SCALE GENOMIC DNA]</scope>
    <source>
        <strain evidence="6 7">Thoroughbred</strain>
    </source>
</reference>
<feature type="domain" description="3-hydroxyacyl-CoA dehydrogenase NAD binding" evidence="5">
    <location>
        <begin position="75"/>
        <end position="173"/>
    </location>
</feature>
<evidence type="ECO:0000256" key="1">
    <source>
        <dbReference type="ARBA" id="ARBA00009463"/>
    </source>
</evidence>
<evidence type="ECO:0000256" key="3">
    <source>
        <dbReference type="SAM" id="Phobius"/>
    </source>
</evidence>
<dbReference type="Bgee" id="ENSECAG00000005884">
    <property type="expression patterns" value="Expressed in adult mammalian kidney and 23 other cell types or tissues"/>
</dbReference>
<dbReference type="HOGENOM" id="CLU_009834_0_0_1"/>
<keyword evidence="7" id="KW-1185">Reference proteome</keyword>
<reference evidence="6" key="2">
    <citation type="submission" date="2025-08" db="UniProtKB">
        <authorList>
            <consortium name="Ensembl"/>
        </authorList>
    </citation>
    <scope>IDENTIFICATION</scope>
    <source>
        <strain evidence="6">Thoroughbred</strain>
    </source>
</reference>
<keyword evidence="3" id="KW-0472">Membrane</keyword>
<dbReference type="InterPro" id="IPR036291">
    <property type="entry name" value="NAD(P)-bd_dom_sf"/>
</dbReference>
<feature type="transmembrane region" description="Helical" evidence="3">
    <location>
        <begin position="29"/>
        <end position="49"/>
    </location>
</feature>
<dbReference type="PANTHER" id="PTHR48075:SF1">
    <property type="entry name" value="LAMBDA-CRYSTALLIN HOMOLOG"/>
    <property type="match status" value="1"/>
</dbReference>
<dbReference type="Gene3D" id="1.10.1040.10">
    <property type="entry name" value="N-(1-d-carboxylethyl)-l-norvaline Dehydrogenase, domain 2"/>
    <property type="match status" value="1"/>
</dbReference>
<evidence type="ECO:0000313" key="8">
    <source>
        <dbReference type="VGNC" id="VGNC:58152"/>
    </source>
</evidence>
<dbReference type="Pfam" id="PF00725">
    <property type="entry name" value="3HCDH"/>
    <property type="match status" value="1"/>
</dbReference>
<proteinExistence type="evidence at protein level"/>
<gene>
    <name evidence="6 8" type="primary">CRYL1</name>
</gene>
<dbReference type="GO" id="GO:0019640">
    <property type="term" value="P:D-glucuronate catabolic process to D-xylulose 5-phosphate"/>
    <property type="evidence" value="ECO:0007669"/>
    <property type="project" value="Ensembl"/>
</dbReference>
<accession>F7B232</accession>
<dbReference type="GO" id="GO:0070403">
    <property type="term" value="F:NAD+ binding"/>
    <property type="evidence" value="ECO:0007669"/>
    <property type="project" value="Ensembl"/>
</dbReference>
<protein>
    <submittedName>
        <fullName evidence="6">Crystallin lambda 1</fullName>
    </submittedName>
</protein>
<dbReference type="PROSITE" id="PS00067">
    <property type="entry name" value="3HCDH"/>
    <property type="match status" value="1"/>
</dbReference>
<dbReference type="InterPro" id="IPR006180">
    <property type="entry name" value="3-OHacyl-CoA_DH_CS"/>
</dbReference>
<dbReference type="STRING" id="9796.ENSECAP00000004354"/>
<dbReference type="PaxDb" id="9796-ENSECAP00000004354"/>
<evidence type="ECO:0000259" key="4">
    <source>
        <dbReference type="Pfam" id="PF00725"/>
    </source>
</evidence>
<evidence type="ECO:0000259" key="5">
    <source>
        <dbReference type="Pfam" id="PF02737"/>
    </source>
</evidence>
<dbReference type="Gene3D" id="3.40.50.720">
    <property type="entry name" value="NAD(P)-binding Rossmann-like Domain"/>
    <property type="match status" value="1"/>
</dbReference>
<dbReference type="InParanoid" id="F7B232"/>
<dbReference type="GO" id="GO:0005829">
    <property type="term" value="C:cytosol"/>
    <property type="evidence" value="ECO:0007669"/>
    <property type="project" value="Ensembl"/>
</dbReference>
<keyword evidence="3" id="KW-1133">Transmembrane helix</keyword>
<dbReference type="GeneTree" id="ENSGT00390000007182"/>
<sequence>MRILRHTQNYKVQLLYMHRCFQSYQNMSFFQQLFVLFLNFAGGSLMGSFRSECNMKCFAWAGGAVTLSSDVDVSFQECVPENLELKRKIFAQLDRAVDDTIVLSSSTSCLLPSQLFAGLAHVKQCIVAHPVNPPYYVPLVELVPHPETSPATVDRTHALMQKIGQSPIRVLKEIDGFALNRLQYAIISEAWRLVQEGIVSPSDLDLVMSDGLGMRYAFIGPLETMHLNAEGMLSYCDRYREGMKRVLKSFGPVPEFSGPTVEKINQAMCVKIPDDPDRLAARRKWRDECLMSLARLKRQMQSQ</sequence>
<dbReference type="AlphaFoldDB" id="F7B232"/>
<organism evidence="6 7">
    <name type="scientific">Equus caballus</name>
    <name type="common">Horse</name>
    <dbReference type="NCBI Taxonomy" id="9796"/>
    <lineage>
        <taxon>Eukaryota</taxon>
        <taxon>Metazoa</taxon>
        <taxon>Chordata</taxon>
        <taxon>Craniata</taxon>
        <taxon>Vertebrata</taxon>
        <taxon>Euteleostomi</taxon>
        <taxon>Mammalia</taxon>
        <taxon>Eutheria</taxon>
        <taxon>Laurasiatheria</taxon>
        <taxon>Perissodactyla</taxon>
        <taxon>Equidae</taxon>
        <taxon>Equus</taxon>
    </lineage>
</organism>
<dbReference type="FunCoup" id="F7B232">
    <property type="interactions" value="420"/>
</dbReference>
<dbReference type="InterPro" id="IPR008927">
    <property type="entry name" value="6-PGluconate_DH-like_C_sf"/>
</dbReference>
<dbReference type="ExpressionAtlas" id="F7B232">
    <property type="expression patterns" value="baseline"/>
</dbReference>
<dbReference type="InterPro" id="IPR006108">
    <property type="entry name" value="3HC_DH_C"/>
</dbReference>
<keyword evidence="2" id="KW-0560">Oxidoreductase</keyword>
<evidence type="ECO:0007829" key="9">
    <source>
        <dbReference type="PeptideAtlas" id="F7B232"/>
    </source>
</evidence>
<keyword evidence="9" id="KW-1267">Proteomics identification</keyword>
<dbReference type="SUPFAM" id="SSF51735">
    <property type="entry name" value="NAD(P)-binding Rossmann-fold domains"/>
    <property type="match status" value="1"/>
</dbReference>
<dbReference type="InterPro" id="IPR006176">
    <property type="entry name" value="3-OHacyl-CoA_DH_NAD-bd"/>
</dbReference>
<reference evidence="6" key="3">
    <citation type="submission" date="2025-09" db="UniProtKB">
        <authorList>
            <consortium name="Ensembl"/>
        </authorList>
    </citation>
    <scope>IDENTIFICATION</scope>
    <source>
        <strain evidence="6">Thoroughbred</strain>
    </source>
</reference>
<dbReference type="Proteomes" id="UP000002281">
    <property type="component" value="Chromosome 17"/>
</dbReference>
<dbReference type="GO" id="GO:0006631">
    <property type="term" value="P:fatty acid metabolic process"/>
    <property type="evidence" value="ECO:0007669"/>
    <property type="project" value="InterPro"/>
</dbReference>